<organism evidence="2 3">
    <name type="scientific">Nelumbo nucifera</name>
    <name type="common">Sacred lotus</name>
    <dbReference type="NCBI Taxonomy" id="4432"/>
    <lineage>
        <taxon>Eukaryota</taxon>
        <taxon>Viridiplantae</taxon>
        <taxon>Streptophyta</taxon>
        <taxon>Embryophyta</taxon>
        <taxon>Tracheophyta</taxon>
        <taxon>Spermatophyta</taxon>
        <taxon>Magnoliopsida</taxon>
        <taxon>Proteales</taxon>
        <taxon>Nelumbonaceae</taxon>
        <taxon>Nelumbo</taxon>
    </lineage>
</organism>
<feature type="region of interest" description="Disordered" evidence="1">
    <location>
        <begin position="16"/>
        <end position="68"/>
    </location>
</feature>
<dbReference type="EMBL" id="DUZY01000004">
    <property type="protein sequence ID" value="DAD36377.1"/>
    <property type="molecule type" value="Genomic_DNA"/>
</dbReference>
<proteinExistence type="predicted"/>
<dbReference type="AlphaFoldDB" id="A0A822YUZ6"/>
<protein>
    <submittedName>
        <fullName evidence="2">Uncharacterized protein</fullName>
    </submittedName>
</protein>
<gene>
    <name evidence="2" type="ORF">HUJ06_007018</name>
</gene>
<evidence type="ECO:0000256" key="1">
    <source>
        <dbReference type="SAM" id="MobiDB-lite"/>
    </source>
</evidence>
<accession>A0A822YUZ6</accession>
<keyword evidence="3" id="KW-1185">Reference proteome</keyword>
<feature type="compositionally biased region" description="Polar residues" evidence="1">
    <location>
        <begin position="34"/>
        <end position="48"/>
    </location>
</feature>
<comment type="caution">
    <text evidence="2">The sequence shown here is derived from an EMBL/GenBank/DDBJ whole genome shotgun (WGS) entry which is preliminary data.</text>
</comment>
<name>A0A822YUZ6_NELNU</name>
<sequence>MSFRTDTIPSLVQIKTRNLLSQSSKEDNKKNKLSKPQNDRSNQIQARQQIHEPKWIKSPKICHRLTES</sequence>
<reference evidence="2 3" key="1">
    <citation type="journal article" date="2020" name="Mol. Biol. Evol.">
        <title>Distinct Expression and Methylation Patterns for Genes with Different Fates following a Single Whole-Genome Duplication in Flowering Plants.</title>
        <authorList>
            <person name="Shi T."/>
            <person name="Rahmani R.S."/>
            <person name="Gugger P.F."/>
            <person name="Wang M."/>
            <person name="Li H."/>
            <person name="Zhang Y."/>
            <person name="Li Z."/>
            <person name="Wang Q."/>
            <person name="Van de Peer Y."/>
            <person name="Marchal K."/>
            <person name="Chen J."/>
        </authorList>
    </citation>
    <scope>NUCLEOTIDE SEQUENCE [LARGE SCALE GENOMIC DNA]</scope>
    <source>
        <tissue evidence="2">Leaf</tissue>
    </source>
</reference>
<evidence type="ECO:0000313" key="3">
    <source>
        <dbReference type="Proteomes" id="UP000607653"/>
    </source>
</evidence>
<evidence type="ECO:0000313" key="2">
    <source>
        <dbReference type="EMBL" id="DAD36377.1"/>
    </source>
</evidence>
<dbReference type="Proteomes" id="UP000607653">
    <property type="component" value="Unassembled WGS sequence"/>
</dbReference>